<comment type="caution">
    <text evidence="4">The sequence shown here is derived from an EMBL/GenBank/DDBJ whole genome shotgun (WGS) entry which is preliminary data.</text>
</comment>
<name>A0A840QSI6_9BACI</name>
<sequence length="290" mass="31669">MNFVTFYQGEEKKLGILKDEAIVDIGQVANRLNHSVPQSLDACINSDESAMDAIGKLLESATNEEMLAANDVNLAPPVSNPEKILCVGLNYRQHANEMNSPIPEIPVVFSKFSNALSAHEETVSIPEITDKVDHEVELAIIIGETAKSVSVERALEHVFGYTIANDLSARDLQKRTSQWVLGKSCDGFCPIGPSVVTTDEIPDPQTLSLQTVVNGEVKQSSTTADMIFSCAEIISHISHHMTLKPGDIILTGTPEGVIMGEPEETREFLKQGDRIDLHIDQLGTLTTHLR</sequence>
<evidence type="ECO:0000313" key="4">
    <source>
        <dbReference type="EMBL" id="MBB5174278.1"/>
    </source>
</evidence>
<dbReference type="AlphaFoldDB" id="A0A840QSI6"/>
<protein>
    <submittedName>
        <fullName evidence="4">2-keto-4-pentenoate hydratase/2-oxohepta-3-ene-1,7-dioic acid hydratase in catechol pathway</fullName>
    </submittedName>
</protein>
<evidence type="ECO:0000313" key="5">
    <source>
        <dbReference type="Proteomes" id="UP000551878"/>
    </source>
</evidence>
<dbReference type="RefSeq" id="WP_184664706.1">
    <property type="nucleotide sequence ID" value="NZ_JACHHB010000011.1"/>
</dbReference>
<dbReference type="InterPro" id="IPR011234">
    <property type="entry name" value="Fumarylacetoacetase-like_C"/>
</dbReference>
<accession>A0A840QSI6</accession>
<organism evidence="4 5">
    <name type="scientific">Texcoconibacillus texcoconensis</name>
    <dbReference type="NCBI Taxonomy" id="1095777"/>
    <lineage>
        <taxon>Bacteria</taxon>
        <taxon>Bacillati</taxon>
        <taxon>Bacillota</taxon>
        <taxon>Bacilli</taxon>
        <taxon>Bacillales</taxon>
        <taxon>Bacillaceae</taxon>
        <taxon>Texcoconibacillus</taxon>
    </lineage>
</organism>
<evidence type="ECO:0000256" key="2">
    <source>
        <dbReference type="ARBA" id="ARBA00022723"/>
    </source>
</evidence>
<dbReference type="InterPro" id="IPR051121">
    <property type="entry name" value="FAH"/>
</dbReference>
<dbReference type="InterPro" id="IPR036663">
    <property type="entry name" value="Fumarylacetoacetase_C_sf"/>
</dbReference>
<feature type="domain" description="Fumarylacetoacetase-like C-terminal" evidence="3">
    <location>
        <begin position="83"/>
        <end position="289"/>
    </location>
</feature>
<keyword evidence="2" id="KW-0479">Metal-binding</keyword>
<dbReference type="SUPFAM" id="SSF56529">
    <property type="entry name" value="FAH"/>
    <property type="match status" value="1"/>
</dbReference>
<dbReference type="EMBL" id="JACHHB010000011">
    <property type="protein sequence ID" value="MBB5174278.1"/>
    <property type="molecule type" value="Genomic_DNA"/>
</dbReference>
<dbReference type="Pfam" id="PF01557">
    <property type="entry name" value="FAA_hydrolase"/>
    <property type="match status" value="1"/>
</dbReference>
<dbReference type="GO" id="GO:0016853">
    <property type="term" value="F:isomerase activity"/>
    <property type="evidence" value="ECO:0007669"/>
    <property type="project" value="UniProtKB-ARBA"/>
</dbReference>
<dbReference type="Gene3D" id="3.90.850.10">
    <property type="entry name" value="Fumarylacetoacetase-like, C-terminal domain"/>
    <property type="match status" value="1"/>
</dbReference>
<dbReference type="FunFam" id="3.90.850.10:FF:000002">
    <property type="entry name" value="2-hydroxyhepta-2,4-diene-1,7-dioate isomerase"/>
    <property type="match status" value="1"/>
</dbReference>
<evidence type="ECO:0000256" key="1">
    <source>
        <dbReference type="ARBA" id="ARBA00010211"/>
    </source>
</evidence>
<comment type="similarity">
    <text evidence="1">Belongs to the FAH family.</text>
</comment>
<evidence type="ECO:0000259" key="3">
    <source>
        <dbReference type="Pfam" id="PF01557"/>
    </source>
</evidence>
<proteinExistence type="inferred from homology"/>
<dbReference type="PANTHER" id="PTHR42796">
    <property type="entry name" value="FUMARYLACETOACETATE HYDROLASE DOMAIN-CONTAINING PROTEIN 2A-RELATED"/>
    <property type="match status" value="1"/>
</dbReference>
<gene>
    <name evidence="4" type="ORF">HNQ41_002472</name>
</gene>
<keyword evidence="5" id="KW-1185">Reference proteome</keyword>
<dbReference type="PANTHER" id="PTHR42796:SF4">
    <property type="entry name" value="FUMARYLACETOACETATE HYDROLASE DOMAIN-CONTAINING PROTEIN 2A"/>
    <property type="match status" value="1"/>
</dbReference>
<dbReference type="Proteomes" id="UP000551878">
    <property type="component" value="Unassembled WGS sequence"/>
</dbReference>
<dbReference type="GO" id="GO:0046872">
    <property type="term" value="F:metal ion binding"/>
    <property type="evidence" value="ECO:0007669"/>
    <property type="project" value="UniProtKB-KW"/>
</dbReference>
<dbReference type="GO" id="GO:0019752">
    <property type="term" value="P:carboxylic acid metabolic process"/>
    <property type="evidence" value="ECO:0007669"/>
    <property type="project" value="UniProtKB-ARBA"/>
</dbReference>
<reference evidence="4 5" key="1">
    <citation type="submission" date="2020-08" db="EMBL/GenBank/DDBJ databases">
        <title>Genomic Encyclopedia of Type Strains, Phase IV (KMG-IV): sequencing the most valuable type-strain genomes for metagenomic binning, comparative biology and taxonomic classification.</title>
        <authorList>
            <person name="Goeker M."/>
        </authorList>
    </citation>
    <scope>NUCLEOTIDE SEQUENCE [LARGE SCALE GENOMIC DNA]</scope>
    <source>
        <strain evidence="4 5">DSM 24696</strain>
    </source>
</reference>